<dbReference type="RefSeq" id="WP_143003856.1">
    <property type="nucleotide sequence ID" value="NZ_FMTL01000011.1"/>
</dbReference>
<dbReference type="SUPFAM" id="SSF47413">
    <property type="entry name" value="lambda repressor-like DNA-binding domains"/>
    <property type="match status" value="1"/>
</dbReference>
<dbReference type="Gene3D" id="1.10.260.40">
    <property type="entry name" value="lambda repressor-like DNA-binding domains"/>
    <property type="match status" value="1"/>
</dbReference>
<evidence type="ECO:0000313" key="3">
    <source>
        <dbReference type="Proteomes" id="UP000242418"/>
    </source>
</evidence>
<dbReference type="Proteomes" id="UP000242418">
    <property type="component" value="Unassembled WGS sequence"/>
</dbReference>
<dbReference type="SMART" id="SM00530">
    <property type="entry name" value="HTH_XRE"/>
    <property type="match status" value="1"/>
</dbReference>
<dbReference type="EMBL" id="FMTL01000011">
    <property type="protein sequence ID" value="SCW89592.1"/>
    <property type="molecule type" value="Genomic_DNA"/>
</dbReference>
<dbReference type="InterPro" id="IPR001387">
    <property type="entry name" value="Cro/C1-type_HTH"/>
</dbReference>
<dbReference type="InterPro" id="IPR010982">
    <property type="entry name" value="Lambda_DNA-bd_dom_sf"/>
</dbReference>
<sequence length="101" mass="11044">MNIDKAAFAKAVSAQQKERRAIEDEEAKKAIGQRLSSEAARLDLSGTAAAVRAGCSRRTWLHYESGATTPDAAMLRRLDALGFDVLYLVTGRRGGERKHNI</sequence>
<protein>
    <submittedName>
        <fullName evidence="2">Helix-turn-helix domain-containing protein</fullName>
    </submittedName>
</protein>
<accession>A0AB37ZD41</accession>
<reference evidence="2 3" key="1">
    <citation type="submission" date="2016-10" db="EMBL/GenBank/DDBJ databases">
        <authorList>
            <person name="Varghese N."/>
            <person name="Submissions S."/>
        </authorList>
    </citation>
    <scope>NUCLEOTIDE SEQUENCE [LARGE SCALE GENOMIC DNA]</scope>
    <source>
        <strain evidence="2 3">DSM 17833</strain>
    </source>
</reference>
<dbReference type="AlphaFoldDB" id="A0AB37ZD41"/>
<evidence type="ECO:0000259" key="1">
    <source>
        <dbReference type="SMART" id="SM00530"/>
    </source>
</evidence>
<keyword evidence="3" id="KW-1185">Reference proteome</keyword>
<dbReference type="GO" id="GO:0003677">
    <property type="term" value="F:DNA binding"/>
    <property type="evidence" value="ECO:0007669"/>
    <property type="project" value="InterPro"/>
</dbReference>
<evidence type="ECO:0000313" key="2">
    <source>
        <dbReference type="EMBL" id="SCW89592.1"/>
    </source>
</evidence>
<gene>
    <name evidence="2" type="ORF">SAMN05216370_0052</name>
</gene>
<comment type="caution">
    <text evidence="2">The sequence shown here is derived from an EMBL/GenBank/DDBJ whole genome shotgun (WGS) entry which is preliminary data.</text>
</comment>
<feature type="domain" description="HTH cro/C1-type" evidence="1">
    <location>
        <begin position="34"/>
        <end position="88"/>
    </location>
</feature>
<dbReference type="Pfam" id="PF13560">
    <property type="entry name" value="HTH_31"/>
    <property type="match status" value="1"/>
</dbReference>
<proteinExistence type="predicted"/>
<name>A0AB37ZD41_9PSED</name>
<organism evidence="2 3">
    <name type="scientific">Pseudomonas peli</name>
    <dbReference type="NCBI Taxonomy" id="592361"/>
    <lineage>
        <taxon>Bacteria</taxon>
        <taxon>Pseudomonadati</taxon>
        <taxon>Pseudomonadota</taxon>
        <taxon>Gammaproteobacteria</taxon>
        <taxon>Pseudomonadales</taxon>
        <taxon>Pseudomonadaceae</taxon>
        <taxon>Pseudomonas</taxon>
    </lineage>
</organism>